<feature type="compositionally biased region" description="Basic and acidic residues" evidence="1">
    <location>
        <begin position="120"/>
        <end position="151"/>
    </location>
</feature>
<dbReference type="KEGG" id="nmg:Nmag_0485"/>
<reference evidence="3" key="4">
    <citation type="submission" date="2016-09" db="EMBL/GenBank/DDBJ databases">
        <authorList>
            <person name="Pfeiffer F."/>
        </authorList>
    </citation>
    <scope>NUCLEOTIDE SEQUENCE</scope>
    <source>
        <strain evidence="3">ATCC 43099</strain>
    </source>
</reference>
<sequence>MSEYGPQIAALARRAEREHAALHRGNEPLGPTFAPQYLREGVGQAIAVYIDARTGGRPAPLSPAELDSLECAMNRWLECYARCHGSVLESDVSIRTAAEVLLETRNIDDVGQLLTGVPARRADDDADEHQTNRETEHEGDSERKSSARSES</sequence>
<dbReference type="OrthoDB" id="339304at2157"/>
<dbReference type="EMBL" id="AOHS01000010">
    <property type="protein sequence ID" value="ELY33230.1"/>
    <property type="molecule type" value="Genomic_DNA"/>
</dbReference>
<organism evidence="3 5">
    <name type="scientific">Natrialba magadii (strain ATCC 43099 / DSM 3394 / CCM 3739 / CIP 104546 / IAM 13178 / JCM 8861 / NBRC 102185 / NCIMB 2190 / MS3)</name>
    <name type="common">Natronobacterium magadii</name>
    <dbReference type="NCBI Taxonomy" id="547559"/>
    <lineage>
        <taxon>Archaea</taxon>
        <taxon>Methanobacteriati</taxon>
        <taxon>Methanobacteriota</taxon>
        <taxon>Stenosarchaea group</taxon>
        <taxon>Halobacteria</taxon>
        <taxon>Halobacteriales</taxon>
        <taxon>Natrialbaceae</taxon>
        <taxon>Natrialba</taxon>
    </lineage>
</organism>
<dbReference type="HOGENOM" id="CLU_1881141_0_0_2"/>
<reference evidence="3 5" key="2">
    <citation type="journal article" date="2012" name="BMC Genomics">
        <title>A comparative genomics perspective on the genetic content of the alkaliphilic haloarchaeon Natrialba magadii ATCC 43099T.</title>
        <authorList>
            <person name="Siddaramappa S."/>
            <person name="Challacombe J.F."/>
            <person name="Decastro R.E."/>
            <person name="Pfeiffer F."/>
            <person name="Sastre D.E."/>
            <person name="Gimenez M.I."/>
            <person name="Paggi R.A."/>
            <person name="Detter J.C."/>
            <person name="Davenport K.W."/>
            <person name="Goodwin L.A."/>
            <person name="Kyrpides N."/>
            <person name="Tapia R."/>
            <person name="Pitluck S."/>
            <person name="Lucas S."/>
            <person name="Woyke T."/>
            <person name="Maupin-Furlow J.A."/>
        </authorList>
    </citation>
    <scope>NUCLEOTIDE SEQUENCE [LARGE SCALE GENOMIC DNA]</scope>
    <source>
        <strain evidence="3">ATCC 43099</strain>
        <strain evidence="5">ATCC 43099 / DSM 3394 / CCM 3739 / CIP 104546 / IAM 13178 / JCM 8861 / NBRC 102185 / NCIMB 2190 / MS3</strain>
    </source>
</reference>
<feature type="domain" description="DUF8055" evidence="2">
    <location>
        <begin position="2"/>
        <end position="118"/>
    </location>
</feature>
<protein>
    <recommendedName>
        <fullName evidence="2">DUF8055 domain-containing protein</fullName>
    </recommendedName>
</protein>
<dbReference type="STRING" id="547559.Nmag_0485"/>
<evidence type="ECO:0000259" key="2">
    <source>
        <dbReference type="Pfam" id="PF26240"/>
    </source>
</evidence>
<dbReference type="AlphaFoldDB" id="D3SY33"/>
<evidence type="ECO:0000313" key="3">
    <source>
        <dbReference type="EMBL" id="ADD04073.1"/>
    </source>
</evidence>
<dbReference type="Proteomes" id="UP000011543">
    <property type="component" value="Unassembled WGS sequence"/>
</dbReference>
<evidence type="ECO:0000313" key="4">
    <source>
        <dbReference type="EMBL" id="ELY33230.1"/>
    </source>
</evidence>
<dbReference type="eggNOG" id="arCOG09016">
    <property type="taxonomic scope" value="Archaea"/>
</dbReference>
<gene>
    <name evidence="3" type="ordered locus">Nmag_0485</name>
    <name evidence="4" type="ORF">C500_02839</name>
</gene>
<evidence type="ECO:0000313" key="5">
    <source>
        <dbReference type="Proteomes" id="UP000001879"/>
    </source>
</evidence>
<feature type="region of interest" description="Disordered" evidence="1">
    <location>
        <begin position="118"/>
        <end position="151"/>
    </location>
</feature>
<keyword evidence="5" id="KW-1185">Reference proteome</keyword>
<dbReference type="PaxDb" id="547559-Nmag_0485"/>
<dbReference type="InterPro" id="IPR058368">
    <property type="entry name" value="DUF8055"/>
</dbReference>
<dbReference type="Proteomes" id="UP000001879">
    <property type="component" value="Chromosome"/>
</dbReference>
<dbReference type="PATRIC" id="fig|547559.17.peg.539"/>
<name>D3SY33_NATMM</name>
<dbReference type="EMBL" id="CP001932">
    <property type="protein sequence ID" value="ADD04073.1"/>
    <property type="molecule type" value="Genomic_DNA"/>
</dbReference>
<evidence type="ECO:0000256" key="1">
    <source>
        <dbReference type="SAM" id="MobiDB-lite"/>
    </source>
</evidence>
<dbReference type="Pfam" id="PF26240">
    <property type="entry name" value="DUF8055"/>
    <property type="match status" value="1"/>
</dbReference>
<proteinExistence type="predicted"/>
<reference evidence="4 6" key="3">
    <citation type="journal article" date="2014" name="PLoS Genet.">
        <title>Phylogenetically driven sequencing of extremely halophilic archaea reveals strategies for static and dynamic osmo-response.</title>
        <authorList>
            <person name="Becker E.A."/>
            <person name="Seitzer P.M."/>
            <person name="Tritt A."/>
            <person name="Larsen D."/>
            <person name="Krusor M."/>
            <person name="Yao A.I."/>
            <person name="Wu D."/>
            <person name="Madern D."/>
            <person name="Eisen J.A."/>
            <person name="Darling A.E."/>
            <person name="Facciotti M.T."/>
        </authorList>
    </citation>
    <scope>NUCLEOTIDE SEQUENCE [LARGE SCALE GENOMIC DNA]</scope>
    <source>
        <strain evidence="6">ATCC 43099 / DSM 3394 / CCM 3739 / CIP 104546 / IAM 13178 / JCM 8861 / NBRC 102185 / NCIMB 2190 / MS3</strain>
        <strain evidence="4">MS-3</strain>
    </source>
</reference>
<accession>D3SY33</accession>
<reference evidence="5" key="1">
    <citation type="submission" date="2010-02" db="EMBL/GenBank/DDBJ databases">
        <title>Complete sequence of chromosome of Natrialba magadii ATCC 43099.</title>
        <authorList>
            <consortium name="US DOE Joint Genome Institute"/>
            <person name="Lucas S."/>
            <person name="Copeland A."/>
            <person name="Lapidus A."/>
            <person name="Cheng J.-F."/>
            <person name="Bruce D."/>
            <person name="Goodwin L."/>
            <person name="Pitluck S."/>
            <person name="Davenport K."/>
            <person name="Saunders E."/>
            <person name="Detter J.C."/>
            <person name="Han C."/>
            <person name="Tapia R."/>
            <person name="Land M."/>
            <person name="Hauser L."/>
            <person name="Kyrpides N."/>
            <person name="Mikhailova N."/>
            <person name="De Castro R.E."/>
            <person name="Maupin-Furlow J.A."/>
            <person name="Woyke T."/>
        </authorList>
    </citation>
    <scope>NUCLEOTIDE SEQUENCE [LARGE SCALE GENOMIC DNA]</scope>
    <source>
        <strain evidence="5">ATCC 43099 / DSM 3394 / CCM 3739 / CIP 104546 / IAM 13178 / JCM 8861 / NBRC 102185 / NCIMB 2190 / MS3</strain>
    </source>
</reference>
<evidence type="ECO:0000313" key="6">
    <source>
        <dbReference type="Proteomes" id="UP000011543"/>
    </source>
</evidence>
<dbReference type="GeneID" id="8823311"/>
<dbReference type="RefSeq" id="WP_004214053.1">
    <property type="nucleotide sequence ID" value="NC_013922.1"/>
</dbReference>